<keyword evidence="5" id="KW-0479">Metal-binding</keyword>
<dbReference type="Gene3D" id="3.40.1350.10">
    <property type="match status" value="1"/>
</dbReference>
<gene>
    <name evidence="14" type="ORF">LCGC14_2105820</name>
</gene>
<dbReference type="InterPro" id="IPR004612">
    <property type="entry name" value="Resolv_RecU"/>
</dbReference>
<comment type="cofactor">
    <cofactor evidence="1">
        <name>Mg(2+)</name>
        <dbReference type="ChEBI" id="CHEBI:18420"/>
    </cofactor>
</comment>
<dbReference type="GO" id="GO:0006281">
    <property type="term" value="P:DNA repair"/>
    <property type="evidence" value="ECO:0007669"/>
    <property type="project" value="UniProtKB-KW"/>
</dbReference>
<evidence type="ECO:0000256" key="3">
    <source>
        <dbReference type="ARBA" id="ARBA00022490"/>
    </source>
</evidence>
<sequence length="158" mass="18236">MGQKVNELEKRANRQNILYRKDARALILKVEVPIIITRKGLVAKQSTVDYTGTLKGGKSIAFDAKETQTKTSFPLANIKEHQLAYLSFQQKLGGIAFFMIHFKKVYPELAFITPLSLVEKYMYGNERKSIPFKAFKKKWLIEIENYLDKVEEMESVLT</sequence>
<keyword evidence="9" id="KW-0460">Magnesium</keyword>
<keyword evidence="8" id="KW-0378">Hydrolase</keyword>
<dbReference type="InterPro" id="IPR011856">
    <property type="entry name" value="tRNA_endonuc-like_dom_sf"/>
</dbReference>
<dbReference type="GO" id="GO:0046872">
    <property type="term" value="F:metal ion binding"/>
    <property type="evidence" value="ECO:0007669"/>
    <property type="project" value="UniProtKB-KW"/>
</dbReference>
<dbReference type="GO" id="GO:0003676">
    <property type="term" value="F:nucleic acid binding"/>
    <property type="evidence" value="ECO:0007669"/>
    <property type="project" value="InterPro"/>
</dbReference>
<protein>
    <recommendedName>
        <fullName evidence="13">Holliday junction resolvase RecU</fullName>
    </recommendedName>
</protein>
<keyword evidence="10" id="KW-0233">DNA recombination</keyword>
<evidence type="ECO:0000256" key="11">
    <source>
        <dbReference type="ARBA" id="ARBA00023204"/>
    </source>
</evidence>
<keyword evidence="7" id="KW-0227">DNA damage</keyword>
<evidence type="ECO:0000256" key="12">
    <source>
        <dbReference type="ARBA" id="ARBA00023447"/>
    </source>
</evidence>
<evidence type="ECO:0000256" key="5">
    <source>
        <dbReference type="ARBA" id="ARBA00022723"/>
    </source>
</evidence>
<comment type="similarity">
    <text evidence="12">Belongs to the RecU family.</text>
</comment>
<evidence type="ECO:0000256" key="8">
    <source>
        <dbReference type="ARBA" id="ARBA00022801"/>
    </source>
</evidence>
<comment type="caution">
    <text evidence="14">The sequence shown here is derived from an EMBL/GenBank/DDBJ whole genome shotgun (WGS) entry which is preliminary data.</text>
</comment>
<evidence type="ECO:0000256" key="7">
    <source>
        <dbReference type="ARBA" id="ARBA00022763"/>
    </source>
</evidence>
<evidence type="ECO:0000256" key="10">
    <source>
        <dbReference type="ARBA" id="ARBA00023172"/>
    </source>
</evidence>
<keyword evidence="6" id="KW-0255">Endonuclease</keyword>
<dbReference type="InterPro" id="IPR011335">
    <property type="entry name" value="Restrct_endonuc-II-like"/>
</dbReference>
<dbReference type="GO" id="GO:0004519">
    <property type="term" value="F:endonuclease activity"/>
    <property type="evidence" value="ECO:0007669"/>
    <property type="project" value="UniProtKB-KW"/>
</dbReference>
<evidence type="ECO:0000256" key="6">
    <source>
        <dbReference type="ARBA" id="ARBA00022759"/>
    </source>
</evidence>
<evidence type="ECO:0000256" key="9">
    <source>
        <dbReference type="ARBA" id="ARBA00022842"/>
    </source>
</evidence>
<proteinExistence type="inferred from homology"/>
<comment type="subcellular location">
    <subcellularLocation>
        <location evidence="2">Cytoplasm</location>
    </subcellularLocation>
</comment>
<dbReference type="AlphaFoldDB" id="A0A0F9H4Z3"/>
<dbReference type="SUPFAM" id="SSF52980">
    <property type="entry name" value="Restriction endonuclease-like"/>
    <property type="match status" value="1"/>
</dbReference>
<keyword evidence="3" id="KW-0963">Cytoplasm</keyword>
<dbReference type="Pfam" id="PF03838">
    <property type="entry name" value="RecU"/>
    <property type="match status" value="1"/>
</dbReference>
<dbReference type="GO" id="GO:0005737">
    <property type="term" value="C:cytoplasm"/>
    <property type="evidence" value="ECO:0007669"/>
    <property type="project" value="UniProtKB-SubCell"/>
</dbReference>
<dbReference type="GO" id="GO:0016787">
    <property type="term" value="F:hydrolase activity"/>
    <property type="evidence" value="ECO:0007669"/>
    <property type="project" value="UniProtKB-KW"/>
</dbReference>
<accession>A0A0F9H4Z3</accession>
<evidence type="ECO:0000256" key="1">
    <source>
        <dbReference type="ARBA" id="ARBA00001946"/>
    </source>
</evidence>
<dbReference type="GO" id="GO:0006310">
    <property type="term" value="P:DNA recombination"/>
    <property type="evidence" value="ECO:0007669"/>
    <property type="project" value="UniProtKB-KW"/>
</dbReference>
<name>A0A0F9H4Z3_9ZZZZ</name>
<keyword evidence="4" id="KW-0540">Nuclease</keyword>
<evidence type="ECO:0000256" key="13">
    <source>
        <dbReference type="ARBA" id="ARBA00029523"/>
    </source>
</evidence>
<keyword evidence="11" id="KW-0234">DNA repair</keyword>
<evidence type="ECO:0000256" key="4">
    <source>
        <dbReference type="ARBA" id="ARBA00022722"/>
    </source>
</evidence>
<dbReference type="EMBL" id="LAZR01025925">
    <property type="protein sequence ID" value="KKL70347.1"/>
    <property type="molecule type" value="Genomic_DNA"/>
</dbReference>
<evidence type="ECO:0000256" key="2">
    <source>
        <dbReference type="ARBA" id="ARBA00004496"/>
    </source>
</evidence>
<evidence type="ECO:0000313" key="14">
    <source>
        <dbReference type="EMBL" id="KKL70347.1"/>
    </source>
</evidence>
<reference evidence="14" key="1">
    <citation type="journal article" date="2015" name="Nature">
        <title>Complex archaea that bridge the gap between prokaryotes and eukaryotes.</title>
        <authorList>
            <person name="Spang A."/>
            <person name="Saw J.H."/>
            <person name="Jorgensen S.L."/>
            <person name="Zaremba-Niedzwiedzka K."/>
            <person name="Martijn J."/>
            <person name="Lind A.E."/>
            <person name="van Eijk R."/>
            <person name="Schleper C."/>
            <person name="Guy L."/>
            <person name="Ettema T.J."/>
        </authorList>
    </citation>
    <scope>NUCLEOTIDE SEQUENCE</scope>
</reference>
<organism evidence="14">
    <name type="scientific">marine sediment metagenome</name>
    <dbReference type="NCBI Taxonomy" id="412755"/>
    <lineage>
        <taxon>unclassified sequences</taxon>
        <taxon>metagenomes</taxon>
        <taxon>ecological metagenomes</taxon>
    </lineage>
</organism>